<evidence type="ECO:0000256" key="1">
    <source>
        <dbReference type="ARBA" id="ARBA00022898"/>
    </source>
</evidence>
<dbReference type="PANTHER" id="PTHR30244">
    <property type="entry name" value="TRANSAMINASE"/>
    <property type="match status" value="1"/>
</dbReference>
<dbReference type="InterPro" id="IPR015422">
    <property type="entry name" value="PyrdxlP-dep_Trfase_small"/>
</dbReference>
<dbReference type="InterPro" id="IPR000653">
    <property type="entry name" value="DegT/StrS_aminotransferase"/>
</dbReference>
<evidence type="ECO:0000256" key="3">
    <source>
        <dbReference type="RuleBase" id="RU004508"/>
    </source>
</evidence>
<dbReference type="Gene3D" id="3.90.1150.10">
    <property type="entry name" value="Aspartate Aminotransferase, domain 1"/>
    <property type="match status" value="1"/>
</dbReference>
<dbReference type="InterPro" id="IPR015424">
    <property type="entry name" value="PyrdxlP-dep_Trfase"/>
</dbReference>
<comment type="caution">
    <text evidence="4">The sequence shown here is derived from an EMBL/GenBank/DDBJ whole genome shotgun (WGS) entry which is preliminary data.</text>
</comment>
<protein>
    <submittedName>
        <fullName evidence="4">dTDP-3-amino-3,4,6-trideoxy-alpha-D-glucose transaminase</fullName>
    </submittedName>
</protein>
<keyword evidence="1 3" id="KW-0663">Pyridoxal phosphate</keyword>
<dbReference type="Pfam" id="PF01041">
    <property type="entry name" value="DegT_DnrJ_EryC1"/>
    <property type="match status" value="1"/>
</dbReference>
<dbReference type="CDD" id="cd00616">
    <property type="entry name" value="AHBA_syn"/>
    <property type="match status" value="1"/>
</dbReference>
<organism evidence="4 5">
    <name type="scientific">Methylobacterium cerastii</name>
    <dbReference type="NCBI Taxonomy" id="932741"/>
    <lineage>
        <taxon>Bacteria</taxon>
        <taxon>Pseudomonadati</taxon>
        <taxon>Pseudomonadota</taxon>
        <taxon>Alphaproteobacteria</taxon>
        <taxon>Hyphomicrobiales</taxon>
        <taxon>Methylobacteriaceae</taxon>
        <taxon>Methylobacterium</taxon>
    </lineage>
</organism>
<sequence>MNDLSIAQALPNLRIARFRQEIDAAVASVLGGAHYILGAPVERFEAAFAAHEGREHAVGVGSGTDALALALRALGVGPGDEVVTAALTFAGTAQAILHCGARPLFADVDPHTWCITAETVEAVLTPSTRAILPVHLFGFPADMAALCAFAARRGLAVVSDCAQAHGARIGPRPLGSFGDAAAYSFYPTKNLGCVGDGGAVLVDDPVLAGRLRALREYGFSHGTRISREAGFNSRLDTLQAAILSALLPHLDAGNRERRAIAGRYRAALAGLDGLRLQDEHPGGVNHQFAVAVPDRGELAMRLADEGIRTAIHYHPGLHRHPAFANPKAAPLPISDRLSASLLSLPIQPEVAGAEIERIASAVREAYVR</sequence>
<dbReference type="Proteomes" id="UP001055117">
    <property type="component" value="Unassembled WGS sequence"/>
</dbReference>
<dbReference type="RefSeq" id="WP_238272132.1">
    <property type="nucleotide sequence ID" value="NZ_BPQG01000030.1"/>
</dbReference>
<dbReference type="PIRSF" id="PIRSF000390">
    <property type="entry name" value="PLP_StrS"/>
    <property type="match status" value="1"/>
</dbReference>
<comment type="similarity">
    <text evidence="2 3">Belongs to the DegT/DnrJ/EryC1 family.</text>
</comment>
<keyword evidence="5" id="KW-1185">Reference proteome</keyword>
<dbReference type="SUPFAM" id="SSF53383">
    <property type="entry name" value="PLP-dependent transferases"/>
    <property type="match status" value="1"/>
</dbReference>
<evidence type="ECO:0000313" key="4">
    <source>
        <dbReference type="EMBL" id="GJD44207.1"/>
    </source>
</evidence>
<proteinExistence type="inferred from homology"/>
<dbReference type="Gene3D" id="3.40.640.10">
    <property type="entry name" value="Type I PLP-dependent aspartate aminotransferase-like (Major domain)"/>
    <property type="match status" value="1"/>
</dbReference>
<reference evidence="4 5" key="1">
    <citation type="journal article" date="2021" name="Front. Microbiol.">
        <title>Comprehensive Comparative Genomics and Phenotyping of Methylobacterium Species.</title>
        <authorList>
            <person name="Alessa O."/>
            <person name="Ogura Y."/>
            <person name="Fujitani Y."/>
            <person name="Takami H."/>
            <person name="Hayashi T."/>
            <person name="Sahin N."/>
            <person name="Tani A."/>
        </authorList>
    </citation>
    <scope>NUCLEOTIDE SEQUENCE [LARGE SCALE GENOMIC DNA]</scope>
    <source>
        <strain evidence="4 5">DSM 23679</strain>
    </source>
</reference>
<evidence type="ECO:0000256" key="2">
    <source>
        <dbReference type="ARBA" id="ARBA00037999"/>
    </source>
</evidence>
<dbReference type="PANTHER" id="PTHR30244:SF36">
    <property type="entry name" value="3-OXO-GLUCOSE-6-PHOSPHATE:GLUTAMATE AMINOTRANSFERASE"/>
    <property type="match status" value="1"/>
</dbReference>
<gene>
    <name evidence="4" type="primary">desV</name>
    <name evidence="4" type="ORF">AFCDBAGC_2073</name>
</gene>
<accession>A0ABQ4QGE4</accession>
<dbReference type="EMBL" id="BPQG01000030">
    <property type="protein sequence ID" value="GJD44207.1"/>
    <property type="molecule type" value="Genomic_DNA"/>
</dbReference>
<name>A0ABQ4QGE4_9HYPH</name>
<evidence type="ECO:0000313" key="5">
    <source>
        <dbReference type="Proteomes" id="UP001055117"/>
    </source>
</evidence>
<dbReference type="InterPro" id="IPR015421">
    <property type="entry name" value="PyrdxlP-dep_Trfase_major"/>
</dbReference>